<dbReference type="InterPro" id="IPR022998">
    <property type="entry name" value="ThiamineP_synth_TenI"/>
</dbReference>
<dbReference type="GO" id="GO:0009228">
    <property type="term" value="P:thiamine biosynthetic process"/>
    <property type="evidence" value="ECO:0007669"/>
    <property type="project" value="UniProtKB-KW"/>
</dbReference>
<accession>A0AAE4AVS5</accession>
<evidence type="ECO:0000259" key="1">
    <source>
        <dbReference type="Pfam" id="PF02581"/>
    </source>
</evidence>
<proteinExistence type="predicted"/>
<reference evidence="2" key="1">
    <citation type="submission" date="2023-07" db="EMBL/GenBank/DDBJ databases">
        <title>Genomic Encyclopedia of Type Strains, Phase IV (KMG-IV): sequencing the most valuable type-strain genomes for metagenomic binning, comparative biology and taxonomic classification.</title>
        <authorList>
            <person name="Goeker M."/>
        </authorList>
    </citation>
    <scope>NUCLEOTIDE SEQUENCE</scope>
    <source>
        <strain evidence="2">DSM 21202</strain>
    </source>
</reference>
<dbReference type="GO" id="GO:0004789">
    <property type="term" value="F:thiamine-phosphate diphosphorylase activity"/>
    <property type="evidence" value="ECO:0007669"/>
    <property type="project" value="UniProtKB-EC"/>
</dbReference>
<protein>
    <submittedName>
        <fullName evidence="2">Thiamine-phosphate pyrophosphorylase</fullName>
        <ecNumber evidence="2">2.5.1.3</ecNumber>
    </submittedName>
</protein>
<dbReference type="InterPro" id="IPR036206">
    <property type="entry name" value="ThiamineP_synth_sf"/>
</dbReference>
<dbReference type="RefSeq" id="WP_306886878.1">
    <property type="nucleotide sequence ID" value="NZ_JAUSUL010000004.1"/>
</dbReference>
<sequence length="211" mass="21635">MDRTRLVLVAPIFGAEPVSPARLESALAGGDVAAVIIDAGDGEPEAVQPLAAPLVEVAQAAGAAALLRGDSRAAGRIRADGVHVDTDVDEVASALKRLRPNGIVGAGGAVTRHAAMELGELDPDYVFFGRLDRPDTDTAEPTAISLATWWAELFEVPAVALLGLDLAEAEDLAAAGVEFVALRDGVWRHPEGPAAAVSQANAAIEAGWVPA</sequence>
<dbReference type="Pfam" id="PF02581">
    <property type="entry name" value="TMP-TENI"/>
    <property type="match status" value="1"/>
</dbReference>
<keyword evidence="2" id="KW-0808">Transferase</keyword>
<dbReference type="SUPFAM" id="SSF51391">
    <property type="entry name" value="Thiamin phosphate synthase"/>
    <property type="match status" value="1"/>
</dbReference>
<dbReference type="EMBL" id="JAUSUL010000004">
    <property type="protein sequence ID" value="MDQ0316979.1"/>
    <property type="molecule type" value="Genomic_DNA"/>
</dbReference>
<evidence type="ECO:0000313" key="3">
    <source>
        <dbReference type="Proteomes" id="UP001229244"/>
    </source>
</evidence>
<dbReference type="Proteomes" id="UP001229244">
    <property type="component" value="Unassembled WGS sequence"/>
</dbReference>
<organism evidence="2 3">
    <name type="scientific">Amorphus orientalis</name>
    <dbReference type="NCBI Taxonomy" id="649198"/>
    <lineage>
        <taxon>Bacteria</taxon>
        <taxon>Pseudomonadati</taxon>
        <taxon>Pseudomonadota</taxon>
        <taxon>Alphaproteobacteria</taxon>
        <taxon>Hyphomicrobiales</taxon>
        <taxon>Amorphaceae</taxon>
        <taxon>Amorphus</taxon>
    </lineage>
</organism>
<dbReference type="EC" id="2.5.1.3" evidence="2"/>
<gene>
    <name evidence="2" type="ORF">J2S73_003456</name>
</gene>
<comment type="caution">
    <text evidence="2">The sequence shown here is derived from an EMBL/GenBank/DDBJ whole genome shotgun (WGS) entry which is preliminary data.</text>
</comment>
<dbReference type="CDD" id="cd00564">
    <property type="entry name" value="TMP_TenI"/>
    <property type="match status" value="1"/>
</dbReference>
<dbReference type="InterPro" id="IPR013785">
    <property type="entry name" value="Aldolase_TIM"/>
</dbReference>
<dbReference type="Gene3D" id="3.20.20.70">
    <property type="entry name" value="Aldolase class I"/>
    <property type="match status" value="1"/>
</dbReference>
<name>A0AAE4AVS5_9HYPH</name>
<feature type="domain" description="Thiamine phosphate synthase/TenI" evidence="1">
    <location>
        <begin position="20"/>
        <end position="184"/>
    </location>
</feature>
<keyword evidence="3" id="KW-1185">Reference proteome</keyword>
<evidence type="ECO:0000313" key="2">
    <source>
        <dbReference type="EMBL" id="MDQ0316979.1"/>
    </source>
</evidence>
<dbReference type="AlphaFoldDB" id="A0AAE4AVS5"/>